<feature type="transmembrane region" description="Helical" evidence="2">
    <location>
        <begin position="90"/>
        <end position="111"/>
    </location>
</feature>
<feature type="transmembrane region" description="Helical" evidence="2">
    <location>
        <begin position="60"/>
        <end position="78"/>
    </location>
</feature>
<protein>
    <recommendedName>
        <fullName evidence="5">DUF4352 domain-containing protein</fullName>
    </recommendedName>
</protein>
<keyword evidence="2" id="KW-0472">Membrane</keyword>
<sequence length="302" mass="30908">MSGRSVPPALHQPYPGAPPVYGPDPRRTTPSQGPSGLAVTALVLGAVCLAAAVVPVAGRLLLVPLLPAAVIVAVVAIVRRAVPRGLPITALVLAGASAAIAAWSFVIPWGLPSWPWEAGDAPPAIDEPFVPDDPGNADPPLEPELGVPGLEGAGASRADPLAYGTTITIVDENSGSDVWAMTVTAPEDVTAASGAVETEPANGAYLAVTVELTNLGGDVLDPASDYDYSLYSWLLTGDGGRADSEHLPELTGLPSTWDIPPVPAGDTVRYAEVFDVATDVSATGYFVLELPGDRLVYWGPAG</sequence>
<evidence type="ECO:0000313" key="3">
    <source>
        <dbReference type="EMBL" id="QBR88495.1"/>
    </source>
</evidence>
<name>A0ABX5STA6_9MICO</name>
<keyword evidence="2" id="KW-1133">Transmembrane helix</keyword>
<keyword evidence="4" id="KW-1185">Reference proteome</keyword>
<dbReference type="RefSeq" id="WP_135065487.1">
    <property type="nucleotide sequence ID" value="NZ_CP038266.1"/>
</dbReference>
<keyword evidence="2" id="KW-0812">Transmembrane</keyword>
<reference evidence="3 4" key="1">
    <citation type="submission" date="2019-03" db="EMBL/GenBank/DDBJ databases">
        <authorList>
            <person name="Dong K."/>
        </authorList>
    </citation>
    <scope>NUCLEOTIDE SEQUENCE [LARGE SCALE GENOMIC DNA]</scope>
    <source>
        <strain evidence="4">dk512</strain>
    </source>
</reference>
<evidence type="ECO:0000313" key="4">
    <source>
        <dbReference type="Proteomes" id="UP000295748"/>
    </source>
</evidence>
<proteinExistence type="predicted"/>
<feature type="transmembrane region" description="Helical" evidence="2">
    <location>
        <begin position="36"/>
        <end position="54"/>
    </location>
</feature>
<gene>
    <name evidence="3" type="ORF">E4K62_07220</name>
</gene>
<evidence type="ECO:0008006" key="5">
    <source>
        <dbReference type="Google" id="ProtNLM"/>
    </source>
</evidence>
<accession>A0ABX5STA6</accession>
<organism evidence="3 4">
    <name type="scientific">Microbacterium wangchenii</name>
    <dbReference type="NCBI Taxonomy" id="2541726"/>
    <lineage>
        <taxon>Bacteria</taxon>
        <taxon>Bacillati</taxon>
        <taxon>Actinomycetota</taxon>
        <taxon>Actinomycetes</taxon>
        <taxon>Micrococcales</taxon>
        <taxon>Microbacteriaceae</taxon>
        <taxon>Microbacterium</taxon>
    </lineage>
</organism>
<dbReference type="EMBL" id="CP038266">
    <property type="protein sequence ID" value="QBR88495.1"/>
    <property type="molecule type" value="Genomic_DNA"/>
</dbReference>
<dbReference type="Proteomes" id="UP000295748">
    <property type="component" value="Chromosome"/>
</dbReference>
<evidence type="ECO:0000256" key="1">
    <source>
        <dbReference type="SAM" id="MobiDB-lite"/>
    </source>
</evidence>
<evidence type="ECO:0000256" key="2">
    <source>
        <dbReference type="SAM" id="Phobius"/>
    </source>
</evidence>
<feature type="region of interest" description="Disordered" evidence="1">
    <location>
        <begin position="1"/>
        <end position="33"/>
    </location>
</feature>